<protein>
    <recommendedName>
        <fullName evidence="3">DUF3052 domain-containing protein</fullName>
    </recommendedName>
</protein>
<dbReference type="EMBL" id="CP049109">
    <property type="protein sequence ID" value="QIG81221.1"/>
    <property type="molecule type" value="Genomic_DNA"/>
</dbReference>
<sequence>MTTAGVNMPLASKLGLTRGMRSWFCHMPDHVRDAIAPEDMGVEEQSSPSDGMQAAILFVTERAQLERKLHALRPLLQPKGFIWAVWPRRGDIGTDITEDAVRGAALPMGLIDGNLIDIDDNWSGLKLLVRHAES</sequence>
<evidence type="ECO:0000313" key="1">
    <source>
        <dbReference type="EMBL" id="QIG81221.1"/>
    </source>
</evidence>
<dbReference type="AlphaFoldDB" id="A0A6G6Y8P6"/>
<accession>A0A6G6Y8P6</accession>
<proteinExistence type="predicted"/>
<dbReference type="Proteomes" id="UP000501568">
    <property type="component" value="Chromosome"/>
</dbReference>
<name>A0A6G6Y8P6_9SPHN</name>
<keyword evidence="2" id="KW-1185">Reference proteome</keyword>
<organism evidence="1 2">
    <name type="scientific">Stakelama tenebrarum</name>
    <dbReference type="NCBI Taxonomy" id="2711215"/>
    <lineage>
        <taxon>Bacteria</taxon>
        <taxon>Pseudomonadati</taxon>
        <taxon>Pseudomonadota</taxon>
        <taxon>Alphaproteobacteria</taxon>
        <taxon>Sphingomonadales</taxon>
        <taxon>Sphingomonadaceae</taxon>
        <taxon>Stakelama</taxon>
    </lineage>
</organism>
<gene>
    <name evidence="1" type="ORF">G5C33_16510</name>
</gene>
<evidence type="ECO:0000313" key="2">
    <source>
        <dbReference type="Proteomes" id="UP000501568"/>
    </source>
</evidence>
<dbReference type="KEGG" id="spzr:G5C33_16510"/>
<reference evidence="1 2" key="1">
    <citation type="submission" date="2020-02" db="EMBL/GenBank/DDBJ databases">
        <authorList>
            <person name="Zheng R.K."/>
            <person name="Sun C.M."/>
        </authorList>
    </citation>
    <scope>NUCLEOTIDE SEQUENCE [LARGE SCALE GENOMIC DNA]</scope>
    <source>
        <strain evidence="2">zrk23</strain>
    </source>
</reference>
<evidence type="ECO:0008006" key="3">
    <source>
        <dbReference type="Google" id="ProtNLM"/>
    </source>
</evidence>